<feature type="region of interest" description="Disordered" evidence="1">
    <location>
        <begin position="690"/>
        <end position="752"/>
    </location>
</feature>
<dbReference type="EnsemblMetazoa" id="AQUA017406-RA">
    <property type="protein sequence ID" value="AQUA017406-PA"/>
    <property type="gene ID" value="AQUA017406"/>
</dbReference>
<feature type="region of interest" description="Disordered" evidence="1">
    <location>
        <begin position="227"/>
        <end position="246"/>
    </location>
</feature>
<feature type="region of interest" description="Disordered" evidence="1">
    <location>
        <begin position="554"/>
        <end position="591"/>
    </location>
</feature>
<feature type="compositionally biased region" description="Low complexity" evidence="1">
    <location>
        <begin position="403"/>
        <end position="425"/>
    </location>
</feature>
<proteinExistence type="predicted"/>
<evidence type="ECO:0000256" key="1">
    <source>
        <dbReference type="SAM" id="MobiDB-lite"/>
    </source>
</evidence>
<protein>
    <submittedName>
        <fullName evidence="2">Uncharacterized protein</fullName>
    </submittedName>
</protein>
<dbReference type="AlphaFoldDB" id="A0A904A334"/>
<feature type="region of interest" description="Disordered" evidence="1">
    <location>
        <begin position="281"/>
        <end position="331"/>
    </location>
</feature>
<feature type="region of interest" description="Disordered" evidence="1">
    <location>
        <begin position="1"/>
        <end position="29"/>
    </location>
</feature>
<feature type="compositionally biased region" description="Low complexity" evidence="1">
    <location>
        <begin position="11"/>
        <end position="24"/>
    </location>
</feature>
<evidence type="ECO:0000313" key="3">
    <source>
        <dbReference type="Proteomes" id="UP000076407"/>
    </source>
</evidence>
<feature type="compositionally biased region" description="Basic residues" evidence="1">
    <location>
        <begin position="452"/>
        <end position="461"/>
    </location>
</feature>
<dbReference type="Pfam" id="PF16063">
    <property type="entry name" value="DUF4805"/>
    <property type="match status" value="1"/>
</dbReference>
<name>A0A904A334_ANOQN</name>
<dbReference type="Proteomes" id="UP000076407">
    <property type="component" value="Unassembled WGS sequence"/>
</dbReference>
<evidence type="ECO:0000313" key="2">
    <source>
        <dbReference type="EnsemblMetazoa" id="AQUA017406-PA"/>
    </source>
</evidence>
<feature type="compositionally biased region" description="Polar residues" evidence="1">
    <location>
        <begin position="1"/>
        <end position="10"/>
    </location>
</feature>
<feature type="compositionally biased region" description="Low complexity" evidence="1">
    <location>
        <begin position="558"/>
        <end position="582"/>
    </location>
</feature>
<reference evidence="2" key="1">
    <citation type="submission" date="2022-10" db="UniProtKB">
        <authorList>
            <consortium name="EnsemblMetazoa"/>
        </authorList>
    </citation>
    <scope>IDENTIFICATION</scope>
    <source>
        <strain evidence="2">SANGQUA</strain>
    </source>
</reference>
<feature type="region of interest" description="Disordered" evidence="1">
    <location>
        <begin position="385"/>
        <end position="469"/>
    </location>
</feature>
<keyword evidence="3" id="KW-1185">Reference proteome</keyword>
<accession>A0A904A334</accession>
<feature type="compositionally biased region" description="Low complexity" evidence="1">
    <location>
        <begin position="647"/>
        <end position="662"/>
    </location>
</feature>
<sequence>MMSSYRHSTPNGDGACDVNNNNNSNDDHNDNLLTADNLLRLALKKPKSWNWELTTSSSSPNITFPKIQLFDGASGELMVEVDRPDCVIRSGCPDTLPKSGGSSPSRYRRSRTSLVREKLTTTGDSLTDIFSQLQNKGLGHKLTTSGSQYRLLQGAQVDESARGSLQKSKSANAIVVTPEAPPIVRRRSRRSLASRSSSILERISEFYGRSSTEEEDVLPAVPQLLLEPASDAGSPGQDEGVTIEELPADDCPAETAIKAPPRPKIYKLVRSNIGTLMVREESFHTQRSLRRRQREAGGERVPSPPELVELDEQTDRPRPVPGGTELDRNRYEREIGRIDGLLSRVMLSHDLQTEELTRADLGPSIRIEDAPEDVLVREVMNGLSTEHQNGWPTRRPRRRSRRSVSVGGSVTSPHRLRSASSSSTSDGEQDRGYRGTRLRGQHRTGSSSRSGSQKRRGRTRHRDPDVGPHATISNAAAAAAATTVPHCPGGRRFSADGGGPDTLALERFRASLARRPDSRDASAITIDVPAIGASASTAAAPAASAATNTRQCAVQPNSSSSSSSSTASSSGSTLSTLSPWTSGADSETQSPATATINTAAASHYPLGRSVSVPCSAEHDFLERLRRSLVPITGDALRRRYLMENTGQQQEQQPQQQQPAEEPVVLRRDPPGRRHLRTMSSVVEQVLYTQRAAATSSSSSGKPPTGRRTLSPPASDEPGTAGQAAKRAPEEAPEPPEEPPLSAELANTVEPPYRGRRTLKYYTRRYRTSINYDNP</sequence>
<feature type="region of interest" description="Disordered" evidence="1">
    <location>
        <begin position="90"/>
        <end position="112"/>
    </location>
</feature>
<feature type="region of interest" description="Disordered" evidence="1">
    <location>
        <begin position="644"/>
        <end position="673"/>
    </location>
</feature>
<organism evidence="2 3">
    <name type="scientific">Anopheles quadriannulatus</name>
    <name type="common">Mosquito</name>
    <dbReference type="NCBI Taxonomy" id="34691"/>
    <lineage>
        <taxon>Eukaryota</taxon>
        <taxon>Metazoa</taxon>
        <taxon>Ecdysozoa</taxon>
        <taxon>Arthropoda</taxon>
        <taxon>Hexapoda</taxon>
        <taxon>Insecta</taxon>
        <taxon>Pterygota</taxon>
        <taxon>Neoptera</taxon>
        <taxon>Endopterygota</taxon>
        <taxon>Diptera</taxon>
        <taxon>Nematocera</taxon>
        <taxon>Culicoidea</taxon>
        <taxon>Culicidae</taxon>
        <taxon>Anophelinae</taxon>
        <taxon>Anopheles</taxon>
    </lineage>
</organism>
<dbReference type="InterPro" id="IPR032064">
    <property type="entry name" value="DUF4805"/>
</dbReference>